<feature type="binding site" evidence="9">
    <location>
        <position position="10"/>
    </location>
    <ligand>
        <name>diphosphate</name>
        <dbReference type="ChEBI" id="CHEBI:33019"/>
    </ligand>
</feature>
<evidence type="ECO:0000256" key="4">
    <source>
        <dbReference type="ARBA" id="ARBA00022679"/>
    </source>
</evidence>
<evidence type="ECO:0000313" key="11">
    <source>
        <dbReference type="EMBL" id="MFC4498992.1"/>
    </source>
</evidence>
<dbReference type="PRINTS" id="PR00476">
    <property type="entry name" value="PHFRCTKINASE"/>
</dbReference>
<feature type="site" description="Important for catalytic activity; stabilizes the transition state when the phosphoryl donor is PPi" evidence="9">
    <location>
        <position position="125"/>
    </location>
</feature>
<evidence type="ECO:0000256" key="8">
    <source>
        <dbReference type="ARBA" id="ARBA00023152"/>
    </source>
</evidence>
<evidence type="ECO:0000313" key="12">
    <source>
        <dbReference type="Proteomes" id="UP001595839"/>
    </source>
</evidence>
<comment type="subunit">
    <text evidence="9">Homodimer or homotetramer.</text>
</comment>
<keyword evidence="6 9" id="KW-0418">Kinase</keyword>
<gene>
    <name evidence="9" type="primary">pfp</name>
    <name evidence="11" type="ORF">ACFPIH_05560</name>
</gene>
<comment type="cofactor">
    <cofactor evidence="1 9">
        <name>Mg(2+)</name>
        <dbReference type="ChEBI" id="CHEBI:18420"/>
    </cofactor>
</comment>
<evidence type="ECO:0000256" key="9">
    <source>
        <dbReference type="HAMAP-Rule" id="MF_01976"/>
    </source>
</evidence>
<dbReference type="Gene3D" id="3.40.50.450">
    <property type="match status" value="1"/>
</dbReference>
<organism evidence="11 12">
    <name type="scientific">Streptomyces vulcanius</name>
    <dbReference type="NCBI Taxonomy" id="1441876"/>
    <lineage>
        <taxon>Bacteria</taxon>
        <taxon>Bacillati</taxon>
        <taxon>Actinomycetota</taxon>
        <taxon>Actinomycetes</taxon>
        <taxon>Kitasatosporales</taxon>
        <taxon>Streptomycetaceae</taxon>
        <taxon>Streptomyces</taxon>
    </lineage>
</organism>
<keyword evidence="7 9" id="KW-0460">Magnesium</keyword>
<feature type="binding site" description="in other chain" evidence="9">
    <location>
        <begin position="170"/>
        <end position="172"/>
    </location>
    <ligand>
        <name>substrate</name>
        <note>ligand shared between dimeric partners</note>
    </ligand>
</feature>
<dbReference type="PANTHER" id="PTHR13697:SF52">
    <property type="entry name" value="ATP-DEPENDENT 6-PHOSPHOFRUCTOKINASE 3"/>
    <property type="match status" value="1"/>
</dbReference>
<evidence type="ECO:0000259" key="10">
    <source>
        <dbReference type="Pfam" id="PF00365"/>
    </source>
</evidence>
<protein>
    <recommendedName>
        <fullName evidence="9">Pyrophosphate--fructose 6-phosphate 1-phosphotransferase</fullName>
        <ecNumber evidence="9">2.7.1.90</ecNumber>
    </recommendedName>
    <alternativeName>
        <fullName evidence="9">6-phosphofructokinase, pyrophosphate dependent</fullName>
    </alternativeName>
    <alternativeName>
        <fullName evidence="9">PPi-dependent phosphofructokinase</fullName>
        <shortName evidence="9">PPi-PFK</shortName>
    </alternativeName>
    <alternativeName>
        <fullName evidence="9">Pyrophosphate-dependent 6-phosphofructose-1-kinase</fullName>
    </alternativeName>
</protein>
<dbReference type="PROSITE" id="PS00433">
    <property type="entry name" value="PHOSPHOFRUCTOKINASE"/>
    <property type="match status" value="1"/>
</dbReference>
<feature type="binding site" description="in other chain" evidence="9">
    <location>
        <begin position="126"/>
        <end position="128"/>
    </location>
    <ligand>
        <name>substrate</name>
        <note>ligand shared between dimeric partners</note>
    </ligand>
</feature>
<dbReference type="Proteomes" id="UP001595839">
    <property type="component" value="Unassembled WGS sequence"/>
</dbReference>
<feature type="domain" description="Phosphofructokinase" evidence="10">
    <location>
        <begin position="2"/>
        <end position="298"/>
    </location>
</feature>
<feature type="binding site" description="in other chain" evidence="9">
    <location>
        <position position="222"/>
    </location>
    <ligand>
        <name>substrate</name>
        <note>ligand shared between dimeric partners</note>
    </ligand>
</feature>
<feature type="site" description="Important for catalytic activity and substrate specificity; stabilizes the transition state when the phosphoryl donor is PPi; prevents ATP from binding by mimicking the alpha-phosphate group of ATP" evidence="9">
    <location>
        <position position="104"/>
    </location>
</feature>
<feature type="active site" description="Proton acceptor" evidence="9">
    <location>
        <position position="128"/>
    </location>
</feature>
<dbReference type="InterPro" id="IPR012003">
    <property type="entry name" value="ATP_PFK_prok-type"/>
</dbReference>
<comment type="similarity">
    <text evidence="9">Belongs to the phosphofructokinase type A (PFKA) family. Mixed-substrate PFK group III subfamily.</text>
</comment>
<keyword evidence="4 9" id="KW-0808">Transferase</keyword>
<dbReference type="EMBL" id="JBHSFK010000003">
    <property type="protein sequence ID" value="MFC4498992.1"/>
    <property type="molecule type" value="Genomic_DNA"/>
</dbReference>
<reference evidence="12" key="1">
    <citation type="journal article" date="2019" name="Int. J. Syst. Evol. Microbiol.">
        <title>The Global Catalogue of Microorganisms (GCM) 10K type strain sequencing project: providing services to taxonomists for standard genome sequencing and annotation.</title>
        <authorList>
            <consortium name="The Broad Institute Genomics Platform"/>
            <consortium name="The Broad Institute Genome Sequencing Center for Infectious Disease"/>
            <person name="Wu L."/>
            <person name="Ma J."/>
        </authorList>
    </citation>
    <scope>NUCLEOTIDE SEQUENCE [LARGE SCALE GENOMIC DNA]</scope>
    <source>
        <strain evidence="12">CGMCC 4.7177</strain>
    </source>
</reference>
<keyword evidence="3 9" id="KW-0963">Cytoplasm</keyword>
<dbReference type="RefSeq" id="WP_381175440.1">
    <property type="nucleotide sequence ID" value="NZ_JBHSFK010000003.1"/>
</dbReference>
<evidence type="ECO:0000256" key="1">
    <source>
        <dbReference type="ARBA" id="ARBA00001946"/>
    </source>
</evidence>
<dbReference type="HAMAP" id="MF_01976">
    <property type="entry name" value="Phosphofructokinase_III"/>
    <property type="match status" value="1"/>
</dbReference>
<keyword evidence="8 9" id="KW-0324">Glycolysis</keyword>
<dbReference type="Pfam" id="PF00365">
    <property type="entry name" value="PFK"/>
    <property type="match status" value="1"/>
</dbReference>
<feature type="binding site" evidence="9">
    <location>
        <position position="163"/>
    </location>
    <ligand>
        <name>substrate</name>
        <note>ligand shared between dimeric partners</note>
    </ligand>
</feature>
<comment type="function">
    <text evidence="9">Catalyzes the phosphorylation of D-fructose 6-phosphate, the first committing step of glycolysis. Uses inorganic phosphate (PPi) as phosphoryl donor instead of ATP like common ATP-dependent phosphofructokinases (ATP-PFKs), which renders the reaction reversible, and can thus function both in glycolysis and gluconeogenesis. Consistently, PPi-PFK can replace the enzymes of both the forward (ATP-PFK) and reverse (fructose-bisphosphatase (FBPase)) reactions.</text>
</comment>
<evidence type="ECO:0000256" key="6">
    <source>
        <dbReference type="ARBA" id="ARBA00022777"/>
    </source>
</evidence>
<evidence type="ECO:0000256" key="5">
    <source>
        <dbReference type="ARBA" id="ARBA00022723"/>
    </source>
</evidence>
<evidence type="ECO:0000256" key="3">
    <source>
        <dbReference type="ARBA" id="ARBA00022490"/>
    </source>
</evidence>
<comment type="subcellular location">
    <subcellularLocation>
        <location evidence="9">Cytoplasm</location>
    </subcellularLocation>
</comment>
<dbReference type="PANTHER" id="PTHR13697">
    <property type="entry name" value="PHOSPHOFRUCTOKINASE"/>
    <property type="match status" value="1"/>
</dbReference>
<comment type="caution">
    <text evidence="11">The sequence shown here is derived from an EMBL/GenBank/DDBJ whole genome shotgun (WGS) entry which is preliminary data.</text>
</comment>
<feature type="binding site" evidence="9">
    <location>
        <position position="266"/>
    </location>
    <ligand>
        <name>substrate</name>
        <note>ligand shared between dimeric partners</note>
    </ligand>
</feature>
<dbReference type="Gene3D" id="3.40.50.460">
    <property type="entry name" value="Phosphofructokinase domain"/>
    <property type="match status" value="1"/>
</dbReference>
<dbReference type="InterPro" id="IPR012829">
    <property type="entry name" value="Phosphofructokinase_III"/>
</dbReference>
<comment type="caution">
    <text evidence="9">Lacks conserved residue(s) required for the propagation of feature annotation.</text>
</comment>
<dbReference type="NCBIfam" id="NF002872">
    <property type="entry name" value="PRK03202.1"/>
    <property type="match status" value="1"/>
</dbReference>
<sequence>MRVGVLTGGGDCPGLNAVIRAVVRKGVQEYGHEFTGFRDGWRGLLDGRSVRLDIPAVRGILPRGGTILGSSRTNPLKEEDGVARIRQTLAEQRIEALITIGGEDTLGVAARLCADHAVRCVGVPKTIDNDLSATDYTFGFDTAVNIATEAIDRLHTTAESHMRVLVVEVMGRHAGWIALHSGLAGGANVILIPEQRFDVDQVCAWVNSRFRASYAPIVVVAEGAMPKDGDLVLKDGSLDSFGHVRLSGVGEWLSKEIERRTGNEARTTVLGHVQRGGTPSAFDRWLATRFGLHAVDAVHEGDFGTMVALRGTDIVRVPLAQATARLKTVNPELYAEVGVFFG</sequence>
<feature type="binding site" description="in other chain" evidence="9">
    <location>
        <begin position="272"/>
        <end position="275"/>
    </location>
    <ligand>
        <name>substrate</name>
        <note>ligand shared between dimeric partners</note>
    </ligand>
</feature>
<dbReference type="NCBIfam" id="TIGR02483">
    <property type="entry name" value="PFK_mixed"/>
    <property type="match status" value="1"/>
</dbReference>
<accession>A0ABV9AHS2</accession>
<dbReference type="PIRSF" id="PIRSF000532">
    <property type="entry name" value="ATP_PFK_prok"/>
    <property type="match status" value="1"/>
</dbReference>
<name>A0ABV9AHS2_9ACTN</name>
<dbReference type="InterPro" id="IPR000023">
    <property type="entry name" value="Phosphofructokinase_dom"/>
</dbReference>
<comment type="catalytic activity">
    <reaction evidence="9">
        <text>beta-D-fructose 6-phosphate + diphosphate = beta-D-fructose 1,6-bisphosphate + phosphate + H(+)</text>
        <dbReference type="Rhea" id="RHEA:13613"/>
        <dbReference type="ChEBI" id="CHEBI:15378"/>
        <dbReference type="ChEBI" id="CHEBI:32966"/>
        <dbReference type="ChEBI" id="CHEBI:33019"/>
        <dbReference type="ChEBI" id="CHEBI:43474"/>
        <dbReference type="ChEBI" id="CHEBI:57634"/>
        <dbReference type="EC" id="2.7.1.90"/>
    </reaction>
</comment>
<keyword evidence="12" id="KW-1185">Reference proteome</keyword>
<proteinExistence type="inferred from homology"/>
<evidence type="ECO:0000256" key="2">
    <source>
        <dbReference type="ARBA" id="ARBA00004679"/>
    </source>
</evidence>
<comment type="activity regulation">
    <text evidence="9">Non-allosteric.</text>
</comment>
<dbReference type="SUPFAM" id="SSF53784">
    <property type="entry name" value="Phosphofructokinase"/>
    <property type="match status" value="1"/>
</dbReference>
<dbReference type="EC" id="2.7.1.90" evidence="9"/>
<dbReference type="InterPro" id="IPR022953">
    <property type="entry name" value="ATP_PFK"/>
</dbReference>
<evidence type="ECO:0000256" key="7">
    <source>
        <dbReference type="ARBA" id="ARBA00022842"/>
    </source>
</evidence>
<feature type="binding site" evidence="9">
    <location>
        <position position="103"/>
    </location>
    <ligand>
        <name>Mg(2+)</name>
        <dbReference type="ChEBI" id="CHEBI:18420"/>
        <note>catalytic</note>
    </ligand>
</feature>
<dbReference type="InterPro" id="IPR035966">
    <property type="entry name" value="PKF_sf"/>
</dbReference>
<keyword evidence="5 9" id="KW-0479">Metal-binding</keyword>
<comment type="pathway">
    <text evidence="2 9">Carbohydrate degradation; glycolysis; D-glyceraldehyde 3-phosphate and glycerone phosphate from D-glucose: step 3/4.</text>
</comment>
<dbReference type="InterPro" id="IPR015912">
    <property type="entry name" value="Phosphofructokinase_CS"/>
</dbReference>